<dbReference type="Proteomes" id="UP000306378">
    <property type="component" value="Unassembled WGS sequence"/>
</dbReference>
<proteinExistence type="predicted"/>
<protein>
    <submittedName>
        <fullName evidence="1">Uncharacterized protein</fullName>
    </submittedName>
</protein>
<dbReference type="RefSeq" id="WP_138446066.1">
    <property type="nucleotide sequence ID" value="NZ_VBUT01000001.1"/>
</dbReference>
<evidence type="ECO:0000313" key="1">
    <source>
        <dbReference type="EMBL" id="TLF82444.1"/>
    </source>
</evidence>
<comment type="caution">
    <text evidence="1">The sequence shown here is derived from an EMBL/GenBank/DDBJ whole genome shotgun (WGS) entry which is preliminary data.</text>
</comment>
<organism evidence="1 2">
    <name type="scientific">Nocardia cyriacigeorgica</name>
    <dbReference type="NCBI Taxonomy" id="135487"/>
    <lineage>
        <taxon>Bacteria</taxon>
        <taxon>Bacillati</taxon>
        <taxon>Actinomycetota</taxon>
        <taxon>Actinomycetes</taxon>
        <taxon>Mycobacteriales</taxon>
        <taxon>Nocardiaceae</taxon>
        <taxon>Nocardia</taxon>
    </lineage>
</organism>
<dbReference type="EMBL" id="VBUT01000001">
    <property type="protein sequence ID" value="TLF82444.1"/>
    <property type="molecule type" value="Genomic_DNA"/>
</dbReference>
<evidence type="ECO:0000313" key="2">
    <source>
        <dbReference type="Proteomes" id="UP000306378"/>
    </source>
</evidence>
<gene>
    <name evidence="1" type="ORF">FEK34_01480</name>
</gene>
<sequence>MSEGKQLWQIRVGVFATRDEMNALIDQIERLLCPDPNHAPPCPVPWSIGYDSEDEMDRSSRELYESLREQYRIESGE</sequence>
<reference evidence="1 2" key="1">
    <citation type="submission" date="2019-05" db="EMBL/GenBank/DDBJ databases">
        <title>Genomes sequences of two Nocardia cyriacigeorgica environmental isolates, type strains Nocardia asteroides ATCC 19247 and Nocardia cyriacigeorgica DSM 44484.</title>
        <authorList>
            <person name="Vautrin F."/>
            <person name="Bergeron E."/>
            <person name="Dubost A."/>
            <person name="Abrouk D."/>
            <person name="Rodriguez Nava V."/>
            <person name="Pujic P."/>
        </authorList>
    </citation>
    <scope>NUCLEOTIDE SEQUENCE [LARGE SCALE GENOMIC DNA]</scope>
    <source>
        <strain evidence="1 2">EML 446</strain>
    </source>
</reference>
<accession>A0A5R8P0P5</accession>
<name>A0A5R8P0P5_9NOCA</name>
<dbReference type="AlphaFoldDB" id="A0A5R8P0P5"/>